<sequence length="41" mass="4562">MCFLQTLLWQQTRLTFAALPTICTGKQTAFCHTCTGQTLLA</sequence>
<proteinExistence type="predicted"/>
<name>A0A2Z5ZI15_9PROT</name>
<dbReference type="Proteomes" id="UP000270034">
    <property type="component" value="Chromosome"/>
</dbReference>
<organism evidence="1 2">
    <name type="scientific">Acetobacter orientalis</name>
    <dbReference type="NCBI Taxonomy" id="146474"/>
    <lineage>
        <taxon>Bacteria</taxon>
        <taxon>Pseudomonadati</taxon>
        <taxon>Pseudomonadota</taxon>
        <taxon>Alphaproteobacteria</taxon>
        <taxon>Acetobacterales</taxon>
        <taxon>Acetobacteraceae</taxon>
        <taxon>Acetobacter</taxon>
    </lineage>
</organism>
<dbReference type="KEGG" id="aot:AcetOri_orf02642"/>
<evidence type="ECO:0000313" key="2">
    <source>
        <dbReference type="Proteomes" id="UP000270034"/>
    </source>
</evidence>
<gene>
    <name evidence="1" type="ORF">AcetOrient_orf02642</name>
</gene>
<dbReference type="EMBL" id="AP018515">
    <property type="protein sequence ID" value="BBC80116.1"/>
    <property type="molecule type" value="Genomic_DNA"/>
</dbReference>
<protein>
    <submittedName>
        <fullName evidence="1">Uncharacterized protein</fullName>
    </submittedName>
</protein>
<reference evidence="1 2" key="1">
    <citation type="submission" date="2018-02" db="EMBL/GenBank/DDBJ databases">
        <title>Acetobacter orientalis genome.</title>
        <authorList>
            <person name="Nakashima N."/>
            <person name="Tamura T."/>
        </authorList>
    </citation>
    <scope>NUCLEOTIDE SEQUENCE [LARGE SCALE GENOMIC DNA]</scope>
    <source>
        <strain evidence="1 2">FAN1</strain>
    </source>
</reference>
<evidence type="ECO:0000313" key="1">
    <source>
        <dbReference type="EMBL" id="BBC80116.1"/>
    </source>
</evidence>
<accession>A0A2Z5ZI15</accession>
<dbReference type="AlphaFoldDB" id="A0A2Z5ZI15"/>